<dbReference type="GO" id="GO:0032259">
    <property type="term" value="P:methylation"/>
    <property type="evidence" value="ECO:0007669"/>
    <property type="project" value="UniProtKB-KW"/>
</dbReference>
<protein>
    <submittedName>
        <fullName evidence="2">SAM-dependent methyltransferase</fullName>
    </submittedName>
</protein>
<dbReference type="CDD" id="cd02440">
    <property type="entry name" value="AdoMet_MTases"/>
    <property type="match status" value="1"/>
</dbReference>
<dbReference type="GO" id="GO:0008168">
    <property type="term" value="F:methyltransferase activity"/>
    <property type="evidence" value="ECO:0007669"/>
    <property type="project" value="UniProtKB-KW"/>
</dbReference>
<proteinExistence type="predicted"/>
<accession>A0A8J2ZPH6</accession>
<evidence type="ECO:0000313" key="2">
    <source>
        <dbReference type="EMBL" id="GGH70087.1"/>
    </source>
</evidence>
<dbReference type="InterPro" id="IPR041698">
    <property type="entry name" value="Methyltransf_25"/>
</dbReference>
<evidence type="ECO:0000259" key="1">
    <source>
        <dbReference type="Pfam" id="PF13649"/>
    </source>
</evidence>
<sequence length="257" mass="29697">MFSYYSKLSSEVYDLDKPIGTTFGDVEFYSERLADCNGDILEPGVGTGRILIPLLEKGLNVDGFDVSEEMLSICQHNCEERNLHPTLFIGKMESFSIDKKYEAIIVPTGTFLLLHQREDSLQALENFYRHLDNGGRLIIDIFLQPDVAVGNRSARSWETKNGDLITLETTIAEVDYIQQYTVSHHRYEKWRNGSLIQTELERFPLRWYGVEEFRMLLEKVGFQHIVISADYRYGEYPTLADQTITFEAKKQQRSVSE</sequence>
<keyword evidence="2" id="KW-0489">Methyltransferase</keyword>
<keyword evidence="3" id="KW-1185">Reference proteome</keyword>
<evidence type="ECO:0000313" key="3">
    <source>
        <dbReference type="Proteomes" id="UP000602050"/>
    </source>
</evidence>
<feature type="domain" description="Methyltransferase" evidence="1">
    <location>
        <begin position="40"/>
        <end position="135"/>
    </location>
</feature>
<comment type="caution">
    <text evidence="2">The sequence shown here is derived from an EMBL/GenBank/DDBJ whole genome shotgun (WGS) entry which is preliminary data.</text>
</comment>
<dbReference type="Proteomes" id="UP000602050">
    <property type="component" value="Unassembled WGS sequence"/>
</dbReference>
<name>A0A8J2ZPH6_9BACI</name>
<reference evidence="2" key="1">
    <citation type="journal article" date="2014" name="Int. J. Syst. Evol. Microbiol.">
        <title>Complete genome sequence of Corynebacterium casei LMG S-19264T (=DSM 44701T), isolated from a smear-ripened cheese.</title>
        <authorList>
            <consortium name="US DOE Joint Genome Institute (JGI-PGF)"/>
            <person name="Walter F."/>
            <person name="Albersmeier A."/>
            <person name="Kalinowski J."/>
            <person name="Ruckert C."/>
        </authorList>
    </citation>
    <scope>NUCLEOTIDE SEQUENCE</scope>
    <source>
        <strain evidence="2">CGMCC 1.12360</strain>
    </source>
</reference>
<dbReference type="Pfam" id="PF13649">
    <property type="entry name" value="Methyltransf_25"/>
    <property type="match status" value="1"/>
</dbReference>
<dbReference type="Gene3D" id="2.20.25.110">
    <property type="entry name" value="S-adenosyl-L-methionine-dependent methyltransferases"/>
    <property type="match status" value="1"/>
</dbReference>
<organism evidence="2 3">
    <name type="scientific">Compostibacillus humi</name>
    <dbReference type="NCBI Taxonomy" id="1245525"/>
    <lineage>
        <taxon>Bacteria</taxon>
        <taxon>Bacillati</taxon>
        <taxon>Bacillota</taxon>
        <taxon>Bacilli</taxon>
        <taxon>Bacillales</taxon>
        <taxon>Bacillaceae</taxon>
        <taxon>Compostibacillus</taxon>
    </lineage>
</organism>
<dbReference type="EMBL" id="BMEV01000005">
    <property type="protein sequence ID" value="GGH70087.1"/>
    <property type="molecule type" value="Genomic_DNA"/>
</dbReference>
<gene>
    <name evidence="2" type="ORF">GCM10010978_04650</name>
</gene>
<dbReference type="InterPro" id="IPR029063">
    <property type="entry name" value="SAM-dependent_MTases_sf"/>
</dbReference>
<dbReference type="SUPFAM" id="SSF53335">
    <property type="entry name" value="S-adenosyl-L-methionine-dependent methyltransferases"/>
    <property type="match status" value="1"/>
</dbReference>
<dbReference type="RefSeq" id="WP_188390762.1">
    <property type="nucleotide sequence ID" value="NZ_BMEV01000005.1"/>
</dbReference>
<dbReference type="Gene3D" id="3.40.50.150">
    <property type="entry name" value="Vaccinia Virus protein VP39"/>
    <property type="match status" value="1"/>
</dbReference>
<dbReference type="AlphaFoldDB" id="A0A8J2ZPH6"/>
<keyword evidence="2" id="KW-0808">Transferase</keyword>
<reference evidence="2" key="2">
    <citation type="submission" date="2020-09" db="EMBL/GenBank/DDBJ databases">
        <authorList>
            <person name="Sun Q."/>
            <person name="Zhou Y."/>
        </authorList>
    </citation>
    <scope>NUCLEOTIDE SEQUENCE</scope>
    <source>
        <strain evidence="2">CGMCC 1.12360</strain>
    </source>
</reference>